<evidence type="ECO:0008006" key="3">
    <source>
        <dbReference type="Google" id="ProtNLM"/>
    </source>
</evidence>
<dbReference type="EMBL" id="MU865043">
    <property type="protein sequence ID" value="KAK4459212.1"/>
    <property type="molecule type" value="Genomic_DNA"/>
</dbReference>
<keyword evidence="2" id="KW-1185">Reference proteome</keyword>
<reference evidence="1" key="1">
    <citation type="journal article" date="2023" name="Mol. Phylogenet. Evol.">
        <title>Genome-scale phylogeny and comparative genomics of the fungal order Sordariales.</title>
        <authorList>
            <person name="Hensen N."/>
            <person name="Bonometti L."/>
            <person name="Westerberg I."/>
            <person name="Brannstrom I.O."/>
            <person name="Guillou S."/>
            <person name="Cros-Aarteil S."/>
            <person name="Calhoun S."/>
            <person name="Haridas S."/>
            <person name="Kuo A."/>
            <person name="Mondo S."/>
            <person name="Pangilinan J."/>
            <person name="Riley R."/>
            <person name="LaButti K."/>
            <person name="Andreopoulos B."/>
            <person name="Lipzen A."/>
            <person name="Chen C."/>
            <person name="Yan M."/>
            <person name="Daum C."/>
            <person name="Ng V."/>
            <person name="Clum A."/>
            <person name="Steindorff A."/>
            <person name="Ohm R.A."/>
            <person name="Martin F."/>
            <person name="Silar P."/>
            <person name="Natvig D.O."/>
            <person name="Lalanne C."/>
            <person name="Gautier V."/>
            <person name="Ament-Velasquez S.L."/>
            <person name="Kruys A."/>
            <person name="Hutchinson M.I."/>
            <person name="Powell A.J."/>
            <person name="Barry K."/>
            <person name="Miller A.N."/>
            <person name="Grigoriev I.V."/>
            <person name="Debuchy R."/>
            <person name="Gladieux P."/>
            <person name="Hiltunen Thoren M."/>
            <person name="Johannesson H."/>
        </authorList>
    </citation>
    <scope>NUCLEOTIDE SEQUENCE</scope>
    <source>
        <strain evidence="1">PSN324</strain>
    </source>
</reference>
<evidence type="ECO:0000313" key="2">
    <source>
        <dbReference type="Proteomes" id="UP001321749"/>
    </source>
</evidence>
<proteinExistence type="predicted"/>
<accession>A0AAV9HEF4</accession>
<reference evidence="1" key="2">
    <citation type="submission" date="2023-06" db="EMBL/GenBank/DDBJ databases">
        <authorList>
            <consortium name="Lawrence Berkeley National Laboratory"/>
            <person name="Mondo S.J."/>
            <person name="Hensen N."/>
            <person name="Bonometti L."/>
            <person name="Westerberg I."/>
            <person name="Brannstrom I.O."/>
            <person name="Guillou S."/>
            <person name="Cros-Aarteil S."/>
            <person name="Calhoun S."/>
            <person name="Haridas S."/>
            <person name="Kuo A."/>
            <person name="Pangilinan J."/>
            <person name="Riley R."/>
            <person name="Labutti K."/>
            <person name="Andreopoulos B."/>
            <person name="Lipzen A."/>
            <person name="Chen C."/>
            <person name="Yanf M."/>
            <person name="Daum C."/>
            <person name="Ng V."/>
            <person name="Clum A."/>
            <person name="Steindorff A."/>
            <person name="Ohm R."/>
            <person name="Martin F."/>
            <person name="Silar P."/>
            <person name="Natvig D."/>
            <person name="Lalanne C."/>
            <person name="Gautier V."/>
            <person name="Ament-Velasquez S.L."/>
            <person name="Kruys A."/>
            <person name="Hutchinson M.I."/>
            <person name="Powell A.J."/>
            <person name="Barry K."/>
            <person name="Miller A.N."/>
            <person name="Grigoriev I.V."/>
            <person name="Debuchy R."/>
            <person name="Gladieux P."/>
            <person name="Thoren M.H."/>
            <person name="Johannesson H."/>
        </authorList>
    </citation>
    <scope>NUCLEOTIDE SEQUENCE</scope>
    <source>
        <strain evidence="1">PSN324</strain>
    </source>
</reference>
<comment type="caution">
    <text evidence="1">The sequence shown here is derived from an EMBL/GenBank/DDBJ whole genome shotgun (WGS) entry which is preliminary data.</text>
</comment>
<organism evidence="1 2">
    <name type="scientific">Cladorrhinum samala</name>
    <dbReference type="NCBI Taxonomy" id="585594"/>
    <lineage>
        <taxon>Eukaryota</taxon>
        <taxon>Fungi</taxon>
        <taxon>Dikarya</taxon>
        <taxon>Ascomycota</taxon>
        <taxon>Pezizomycotina</taxon>
        <taxon>Sordariomycetes</taxon>
        <taxon>Sordariomycetidae</taxon>
        <taxon>Sordariales</taxon>
        <taxon>Podosporaceae</taxon>
        <taxon>Cladorrhinum</taxon>
    </lineage>
</organism>
<dbReference type="AlphaFoldDB" id="A0AAV9HEF4"/>
<sequence>MGFLLPTLFKQDSLILTAIGINVVIGTFIMRKVLQQWLEDTKVVLVQPKTQYITQETEDALKLSTLDTLLGHYNYSIRETSAKIVCDRAINDKDTVELLLWGITRPDYDERIKNLRALAIVTDPQSLEKLNTWKAYAALVRSLELCIDPDQEVLNPDDWEEYPLRDMSEKLCLMFVSQLVSCFECEKLIKAKFVEKWLAKQNWGSTESERQHNFSEYMRRHRNRITDVVESIKQREVGRKALEDARLVPHRDADETDPEDTLPVIERLNLVFPGNINLDSDHARALLRTLQQDGSDEGRNLRQRNREAMVFTEGSQPINSDDIIQRES</sequence>
<dbReference type="Proteomes" id="UP001321749">
    <property type="component" value="Unassembled WGS sequence"/>
</dbReference>
<gene>
    <name evidence="1" type="ORF">QBC42DRAFT_11761</name>
</gene>
<protein>
    <recommendedName>
        <fullName evidence="3">Cytoskeleton-associated protein</fullName>
    </recommendedName>
</protein>
<name>A0AAV9HEF4_9PEZI</name>
<evidence type="ECO:0000313" key="1">
    <source>
        <dbReference type="EMBL" id="KAK4459212.1"/>
    </source>
</evidence>